<gene>
    <name evidence="1" type="ORF">JKG68_27200</name>
</gene>
<evidence type="ECO:0000313" key="1">
    <source>
        <dbReference type="EMBL" id="MBL0407610.1"/>
    </source>
</evidence>
<sequence>MMSLNPDCSLVYTIPAHIVLAKEDSIRAAIKKSGHEIPKSLPPRELARIEMLDYLHDAADDLRILDLNVGCLIDRDGNLVVTLGFNHEADMALFKSHVI</sequence>
<evidence type="ECO:0000313" key="2">
    <source>
        <dbReference type="Proteomes" id="UP000605848"/>
    </source>
</evidence>
<dbReference type="AlphaFoldDB" id="A0A937D4J7"/>
<keyword evidence="2" id="KW-1185">Reference proteome</keyword>
<comment type="caution">
    <text evidence="1">The sequence shown here is derived from an EMBL/GenBank/DDBJ whole genome shotgun (WGS) entry which is preliminary data.</text>
</comment>
<accession>A0A937D4J7</accession>
<dbReference type="Proteomes" id="UP000605848">
    <property type="component" value="Unassembled WGS sequence"/>
</dbReference>
<proteinExistence type="predicted"/>
<organism evidence="1 2">
    <name type="scientific">Microvirga aerilata</name>
    <dbReference type="NCBI Taxonomy" id="670292"/>
    <lineage>
        <taxon>Bacteria</taxon>
        <taxon>Pseudomonadati</taxon>
        <taxon>Pseudomonadota</taxon>
        <taxon>Alphaproteobacteria</taxon>
        <taxon>Hyphomicrobiales</taxon>
        <taxon>Methylobacteriaceae</taxon>
        <taxon>Microvirga</taxon>
    </lineage>
</organism>
<dbReference type="EMBL" id="JAEQMY010000095">
    <property type="protein sequence ID" value="MBL0407610.1"/>
    <property type="molecule type" value="Genomic_DNA"/>
</dbReference>
<dbReference type="RefSeq" id="WP_202065016.1">
    <property type="nucleotide sequence ID" value="NZ_JAEQMY010000095.1"/>
</dbReference>
<protein>
    <submittedName>
        <fullName evidence="1">Uncharacterized protein</fullName>
    </submittedName>
</protein>
<name>A0A937D4J7_9HYPH</name>
<reference evidence="1" key="1">
    <citation type="submission" date="2021-01" db="EMBL/GenBank/DDBJ databases">
        <title>Microvirga sp.</title>
        <authorList>
            <person name="Kim M.K."/>
        </authorList>
    </citation>
    <scope>NUCLEOTIDE SEQUENCE</scope>
    <source>
        <strain evidence="1">5420S-16</strain>
    </source>
</reference>